<dbReference type="EMBL" id="JAAZNV010000007">
    <property type="protein sequence ID" value="NMB91579.1"/>
    <property type="molecule type" value="Genomic_DNA"/>
</dbReference>
<gene>
    <name evidence="2" type="ORF">GYA37_01875</name>
</gene>
<dbReference type="InterPro" id="IPR024439">
    <property type="entry name" value="RNHCP"/>
</dbReference>
<reference evidence="2 3" key="1">
    <citation type="journal article" date="2020" name="Biotechnol. Biofuels">
        <title>New insights from the biogas microbiome by comprehensive genome-resolved metagenomics of nearly 1600 species originating from multiple anaerobic digesters.</title>
        <authorList>
            <person name="Campanaro S."/>
            <person name="Treu L."/>
            <person name="Rodriguez-R L.M."/>
            <person name="Kovalovszki A."/>
            <person name="Ziels R.M."/>
            <person name="Maus I."/>
            <person name="Zhu X."/>
            <person name="Kougias P.G."/>
            <person name="Basile A."/>
            <person name="Luo G."/>
            <person name="Schluter A."/>
            <person name="Konstantinidis K.T."/>
            <person name="Angelidaki I."/>
        </authorList>
    </citation>
    <scope>NUCLEOTIDE SEQUENCE [LARGE SCALE GENOMIC DNA]</scope>
    <source>
        <strain evidence="2">AS27yjCOA_202</strain>
    </source>
</reference>
<evidence type="ECO:0000313" key="2">
    <source>
        <dbReference type="EMBL" id="NMB91579.1"/>
    </source>
</evidence>
<feature type="domain" description="RNHCP" evidence="1">
    <location>
        <begin position="8"/>
        <end position="106"/>
    </location>
</feature>
<sequence>MSEESARGFQCINCKKWVPVNKQMGTLNRNHCPSCLWSRHVDLTRAGDRLSSCETGMKPIAITFKSVGVDKYGSEQIGEVMIVHICPKCQKVSINRIASDDNSSEIFKIFGDSLSIDKNTKFKLKTMGITIAEEKDREELRNQILGKKI</sequence>
<proteinExistence type="predicted"/>
<evidence type="ECO:0000313" key="3">
    <source>
        <dbReference type="Proteomes" id="UP000590542"/>
    </source>
</evidence>
<protein>
    <submittedName>
        <fullName evidence="2">RNHCP domain-containing protein</fullName>
    </submittedName>
</protein>
<accession>A0A7X9E701</accession>
<dbReference type="Proteomes" id="UP000590542">
    <property type="component" value="Unassembled WGS sequence"/>
</dbReference>
<dbReference type="Pfam" id="PF12647">
    <property type="entry name" value="RNHCP"/>
    <property type="match status" value="1"/>
</dbReference>
<comment type="caution">
    <text evidence="2">The sequence shown here is derived from an EMBL/GenBank/DDBJ whole genome shotgun (WGS) entry which is preliminary data.</text>
</comment>
<organism evidence="2 3">
    <name type="scientific">candidate division WWE3 bacterium</name>
    <dbReference type="NCBI Taxonomy" id="2053526"/>
    <lineage>
        <taxon>Bacteria</taxon>
        <taxon>Katanobacteria</taxon>
    </lineage>
</organism>
<name>A0A7X9E701_UNCKA</name>
<evidence type="ECO:0000259" key="1">
    <source>
        <dbReference type="Pfam" id="PF12647"/>
    </source>
</evidence>
<dbReference type="AlphaFoldDB" id="A0A7X9E701"/>